<accession>A0A1Z4V0L9</accession>
<dbReference type="EMBL" id="AP018316">
    <property type="protein sequence ID" value="BAZ84974.1"/>
    <property type="molecule type" value="Genomic_DNA"/>
</dbReference>
<evidence type="ECO:0000313" key="2">
    <source>
        <dbReference type="Proteomes" id="UP000218702"/>
    </source>
</evidence>
<keyword evidence="2" id="KW-1185">Reference proteome</keyword>
<organism evidence="1 2">
    <name type="scientific">Dolichospermum compactum NIES-806</name>
    <dbReference type="NCBI Taxonomy" id="1973481"/>
    <lineage>
        <taxon>Bacteria</taxon>
        <taxon>Bacillati</taxon>
        <taxon>Cyanobacteriota</taxon>
        <taxon>Cyanophyceae</taxon>
        <taxon>Nostocales</taxon>
        <taxon>Aphanizomenonaceae</taxon>
        <taxon>Dolichospermum</taxon>
        <taxon>Dolichospermum compactum</taxon>
    </lineage>
</organism>
<name>A0A1Z4V0L9_9CYAN</name>
<dbReference type="AlphaFoldDB" id="A0A1Z4V0L9"/>
<protein>
    <submittedName>
        <fullName evidence="1">Uncharacterized protein</fullName>
    </submittedName>
</protein>
<dbReference type="KEGG" id="dcm:NIES806_11740"/>
<evidence type="ECO:0000313" key="1">
    <source>
        <dbReference type="EMBL" id="BAZ84974.1"/>
    </source>
</evidence>
<dbReference type="Proteomes" id="UP000218702">
    <property type="component" value="Chromosome"/>
</dbReference>
<proteinExistence type="predicted"/>
<reference evidence="1 2" key="1">
    <citation type="submission" date="2017-06" db="EMBL/GenBank/DDBJ databases">
        <title>Genome sequencing of cyanobaciteial culture collection at National Institute for Environmental Studies (NIES).</title>
        <authorList>
            <person name="Hirose Y."/>
            <person name="Shimura Y."/>
            <person name="Fujisawa T."/>
            <person name="Nakamura Y."/>
            <person name="Kawachi M."/>
        </authorList>
    </citation>
    <scope>NUCLEOTIDE SEQUENCE [LARGE SCALE GENOMIC DNA]</scope>
    <source>
        <strain evidence="1 2">NIES-806</strain>
    </source>
</reference>
<gene>
    <name evidence="1" type="ORF">NIES806_11740</name>
</gene>
<sequence>MPLVELMSQIQTLPKIDKLRAIPTERFAMPSASAAIAQFPKNSILLYSSQFVIIQTFILQFAYLY</sequence>